<dbReference type="Proteomes" id="UP000236291">
    <property type="component" value="Unassembled WGS sequence"/>
</dbReference>
<dbReference type="CDD" id="cd06257">
    <property type="entry name" value="DnaJ"/>
    <property type="match status" value="1"/>
</dbReference>
<evidence type="ECO:0000313" key="3">
    <source>
        <dbReference type="Proteomes" id="UP000236291"/>
    </source>
</evidence>
<evidence type="ECO:0000259" key="1">
    <source>
        <dbReference type="PROSITE" id="PS50076"/>
    </source>
</evidence>
<dbReference type="PANTHER" id="PTHR44137:SF13">
    <property type="entry name" value="CHAPERONE DNAJ-DOMAIN SUPERFAMILY PROTEIN"/>
    <property type="match status" value="1"/>
</dbReference>
<keyword evidence="2" id="KW-0346">Stress response</keyword>
<dbReference type="Pfam" id="PF00226">
    <property type="entry name" value="DnaJ"/>
    <property type="match status" value="1"/>
</dbReference>
<reference evidence="2 3" key="2">
    <citation type="journal article" date="2017" name="Front. Plant Sci.">
        <title>Gene Classification and Mining of Molecular Markers Useful in Red Clover (Trifolium pratense) Breeding.</title>
        <authorList>
            <person name="Istvanek J."/>
            <person name="Dluhosova J."/>
            <person name="Dluhos P."/>
            <person name="Patkova L."/>
            <person name="Nedelnik J."/>
            <person name="Repkova J."/>
        </authorList>
    </citation>
    <scope>NUCLEOTIDE SEQUENCE [LARGE SCALE GENOMIC DNA]</scope>
    <source>
        <strain evidence="3">cv. Tatra</strain>
        <tissue evidence="2">Young leaves</tissue>
    </source>
</reference>
<dbReference type="InterPro" id="IPR001623">
    <property type="entry name" value="DnaJ_domain"/>
</dbReference>
<dbReference type="SMART" id="SM00271">
    <property type="entry name" value="DnaJ"/>
    <property type="match status" value="1"/>
</dbReference>
<feature type="non-terminal residue" evidence="2">
    <location>
        <position position="1"/>
    </location>
</feature>
<dbReference type="EMBL" id="ASHM01021498">
    <property type="protein sequence ID" value="PNY02550.1"/>
    <property type="molecule type" value="Genomic_DNA"/>
</dbReference>
<dbReference type="ExpressionAtlas" id="A0A2K3NHQ9">
    <property type="expression patterns" value="baseline"/>
</dbReference>
<dbReference type="STRING" id="57577.A0A2K3NHQ9"/>
<feature type="domain" description="J" evidence="1">
    <location>
        <begin position="42"/>
        <end position="106"/>
    </location>
</feature>
<dbReference type="PROSITE" id="PS00636">
    <property type="entry name" value="DNAJ_1"/>
    <property type="match status" value="1"/>
</dbReference>
<dbReference type="PRINTS" id="PR00625">
    <property type="entry name" value="JDOMAIN"/>
</dbReference>
<dbReference type="InterPro" id="IPR036869">
    <property type="entry name" value="J_dom_sf"/>
</dbReference>
<proteinExistence type="predicted"/>
<sequence length="292" mass="33461">SQMGQESDSKSKLVIEICSISTRSASCVHRILSNPTKTTFIDWYCILGVEENAGVNLIRKRYHKLALQLHPDKNKHPKAEIAFKLVSEANACLTNVAKREAFDFERYKHFCIECKRIPYTKSANVSVNSGGSGFKAWNIITKSQTFKFWRNIRDVRERFNEEAKVIENCLRVNSMSRKESPLYNPASYLHRSKSMHRFEKETPVFNPSDYLYQGYPHMRGFGNKNASTFMYLQTASMLQNEKRGAQHSSPVFEAVKITMKAVFYKEFSMACSSCESSDLGTAARDAIALWRN</sequence>
<dbReference type="InterPro" id="IPR018253">
    <property type="entry name" value="DnaJ_domain_CS"/>
</dbReference>
<evidence type="ECO:0000313" key="2">
    <source>
        <dbReference type="EMBL" id="PNY02550.1"/>
    </source>
</evidence>
<dbReference type="AlphaFoldDB" id="A0A2K3NHQ9"/>
<protein>
    <submittedName>
        <fullName evidence="2">DnaJ heat shock amino-terminal domain protein</fullName>
    </submittedName>
</protein>
<dbReference type="PANTHER" id="PTHR44137">
    <property type="entry name" value="BNAC03G44070D PROTEIN"/>
    <property type="match status" value="1"/>
</dbReference>
<dbReference type="PROSITE" id="PS50076">
    <property type="entry name" value="DNAJ_2"/>
    <property type="match status" value="1"/>
</dbReference>
<gene>
    <name evidence="2" type="ORF">L195_g025862</name>
</gene>
<comment type="caution">
    <text evidence="2">The sequence shown here is derived from an EMBL/GenBank/DDBJ whole genome shotgun (WGS) entry which is preliminary data.</text>
</comment>
<name>A0A2K3NHQ9_TRIPR</name>
<dbReference type="SUPFAM" id="SSF46565">
    <property type="entry name" value="Chaperone J-domain"/>
    <property type="match status" value="1"/>
</dbReference>
<dbReference type="Gene3D" id="1.10.287.110">
    <property type="entry name" value="DnaJ domain"/>
    <property type="match status" value="1"/>
</dbReference>
<accession>A0A2K3NHQ9</accession>
<reference evidence="2 3" key="1">
    <citation type="journal article" date="2014" name="Am. J. Bot.">
        <title>Genome assembly and annotation for red clover (Trifolium pratense; Fabaceae).</title>
        <authorList>
            <person name="Istvanek J."/>
            <person name="Jaros M."/>
            <person name="Krenek A."/>
            <person name="Repkova J."/>
        </authorList>
    </citation>
    <scope>NUCLEOTIDE SEQUENCE [LARGE SCALE GENOMIC DNA]</scope>
    <source>
        <strain evidence="3">cv. Tatra</strain>
        <tissue evidence="2">Young leaves</tissue>
    </source>
</reference>
<organism evidence="2 3">
    <name type="scientific">Trifolium pratense</name>
    <name type="common">Red clover</name>
    <dbReference type="NCBI Taxonomy" id="57577"/>
    <lineage>
        <taxon>Eukaryota</taxon>
        <taxon>Viridiplantae</taxon>
        <taxon>Streptophyta</taxon>
        <taxon>Embryophyta</taxon>
        <taxon>Tracheophyta</taxon>
        <taxon>Spermatophyta</taxon>
        <taxon>Magnoliopsida</taxon>
        <taxon>eudicotyledons</taxon>
        <taxon>Gunneridae</taxon>
        <taxon>Pentapetalae</taxon>
        <taxon>rosids</taxon>
        <taxon>fabids</taxon>
        <taxon>Fabales</taxon>
        <taxon>Fabaceae</taxon>
        <taxon>Papilionoideae</taxon>
        <taxon>50 kb inversion clade</taxon>
        <taxon>NPAAA clade</taxon>
        <taxon>Hologalegina</taxon>
        <taxon>IRL clade</taxon>
        <taxon>Trifolieae</taxon>
        <taxon>Trifolium</taxon>
    </lineage>
</organism>